<dbReference type="EMBL" id="CM055095">
    <property type="protein sequence ID" value="KAJ7558877.1"/>
    <property type="molecule type" value="Genomic_DNA"/>
</dbReference>
<dbReference type="Proteomes" id="UP001162992">
    <property type="component" value="Chromosome 4"/>
</dbReference>
<sequence length="108" mass="12254">MMVLCTKTLSANFLCFQELGSYKNICPCCKMGRGLVMGWIGSKSWYRDFGEPINNKLVFWRKNQLIRHVMVRGSVFFSGHRAVAQLVMIYMGASPYGTDQIHALSSHS</sequence>
<name>A0ACC2DXG3_DIPCM</name>
<proteinExistence type="predicted"/>
<reference evidence="2" key="1">
    <citation type="journal article" date="2024" name="Proc. Natl. Acad. Sci. U.S.A.">
        <title>Extraordinary preservation of gene collinearity over three hundred million years revealed in homosporous lycophytes.</title>
        <authorList>
            <person name="Li C."/>
            <person name="Wickell D."/>
            <person name="Kuo L.Y."/>
            <person name="Chen X."/>
            <person name="Nie B."/>
            <person name="Liao X."/>
            <person name="Peng D."/>
            <person name="Ji J."/>
            <person name="Jenkins J."/>
            <person name="Williams M."/>
            <person name="Shu S."/>
            <person name="Plott C."/>
            <person name="Barry K."/>
            <person name="Rajasekar S."/>
            <person name="Grimwood J."/>
            <person name="Han X."/>
            <person name="Sun S."/>
            <person name="Hou Z."/>
            <person name="He W."/>
            <person name="Dai G."/>
            <person name="Sun C."/>
            <person name="Schmutz J."/>
            <person name="Leebens-Mack J.H."/>
            <person name="Li F.W."/>
            <person name="Wang L."/>
        </authorList>
    </citation>
    <scope>NUCLEOTIDE SEQUENCE [LARGE SCALE GENOMIC DNA]</scope>
    <source>
        <strain evidence="2">cv. PW_Plant_1</strain>
    </source>
</reference>
<evidence type="ECO:0000313" key="2">
    <source>
        <dbReference type="Proteomes" id="UP001162992"/>
    </source>
</evidence>
<organism evidence="1 2">
    <name type="scientific">Diphasiastrum complanatum</name>
    <name type="common">Issler's clubmoss</name>
    <name type="synonym">Lycopodium complanatum</name>
    <dbReference type="NCBI Taxonomy" id="34168"/>
    <lineage>
        <taxon>Eukaryota</taxon>
        <taxon>Viridiplantae</taxon>
        <taxon>Streptophyta</taxon>
        <taxon>Embryophyta</taxon>
        <taxon>Tracheophyta</taxon>
        <taxon>Lycopodiopsida</taxon>
        <taxon>Lycopodiales</taxon>
        <taxon>Lycopodiaceae</taxon>
        <taxon>Lycopodioideae</taxon>
        <taxon>Diphasiastrum</taxon>
    </lineage>
</organism>
<evidence type="ECO:0000313" key="1">
    <source>
        <dbReference type="EMBL" id="KAJ7558877.1"/>
    </source>
</evidence>
<keyword evidence="2" id="KW-1185">Reference proteome</keyword>
<accession>A0ACC2DXG3</accession>
<protein>
    <submittedName>
        <fullName evidence="1">Uncharacterized protein</fullName>
    </submittedName>
</protein>
<comment type="caution">
    <text evidence="1">The sequence shown here is derived from an EMBL/GenBank/DDBJ whole genome shotgun (WGS) entry which is preliminary data.</text>
</comment>
<gene>
    <name evidence="1" type="ORF">O6H91_04G059900</name>
</gene>